<evidence type="ECO:0000256" key="5">
    <source>
        <dbReference type="ARBA" id="ARBA00022989"/>
    </source>
</evidence>
<dbReference type="InterPro" id="IPR010290">
    <property type="entry name" value="TM_effector"/>
</dbReference>
<feature type="transmembrane region" description="Helical" evidence="7">
    <location>
        <begin position="79"/>
        <end position="101"/>
    </location>
</feature>
<dbReference type="Proteomes" id="UP001614394">
    <property type="component" value="Unassembled WGS sequence"/>
</dbReference>
<dbReference type="RefSeq" id="WP_399648655.1">
    <property type="nucleotide sequence ID" value="NZ_JBITYG010000004.1"/>
</dbReference>
<dbReference type="SUPFAM" id="SSF103473">
    <property type="entry name" value="MFS general substrate transporter"/>
    <property type="match status" value="1"/>
</dbReference>
<feature type="transmembrane region" description="Helical" evidence="7">
    <location>
        <begin position="384"/>
        <end position="410"/>
    </location>
</feature>
<proteinExistence type="predicted"/>
<keyword evidence="2" id="KW-0813">Transport</keyword>
<organism evidence="8 9">
    <name type="scientific">Streptomyces fildesensis</name>
    <dbReference type="NCBI Taxonomy" id="375757"/>
    <lineage>
        <taxon>Bacteria</taxon>
        <taxon>Bacillati</taxon>
        <taxon>Actinomycetota</taxon>
        <taxon>Actinomycetes</taxon>
        <taxon>Kitasatosporales</taxon>
        <taxon>Streptomycetaceae</taxon>
        <taxon>Streptomyces</taxon>
    </lineage>
</organism>
<evidence type="ECO:0000256" key="2">
    <source>
        <dbReference type="ARBA" id="ARBA00022448"/>
    </source>
</evidence>
<protein>
    <submittedName>
        <fullName evidence="8">MFS transporter</fullName>
    </submittedName>
</protein>
<comment type="caution">
    <text evidence="8">The sequence shown here is derived from an EMBL/GenBank/DDBJ whole genome shotgun (WGS) entry which is preliminary data.</text>
</comment>
<feature type="transmembrane region" description="Helical" evidence="7">
    <location>
        <begin position="257"/>
        <end position="276"/>
    </location>
</feature>
<dbReference type="PANTHER" id="PTHR23513:SF11">
    <property type="entry name" value="STAPHYLOFERRIN A TRANSPORTER"/>
    <property type="match status" value="1"/>
</dbReference>
<keyword evidence="5 7" id="KW-1133">Transmembrane helix</keyword>
<evidence type="ECO:0000256" key="6">
    <source>
        <dbReference type="ARBA" id="ARBA00023136"/>
    </source>
</evidence>
<evidence type="ECO:0000256" key="4">
    <source>
        <dbReference type="ARBA" id="ARBA00022692"/>
    </source>
</evidence>
<feature type="transmembrane region" description="Helical" evidence="7">
    <location>
        <begin position="324"/>
        <end position="343"/>
    </location>
</feature>
<dbReference type="InterPro" id="IPR036259">
    <property type="entry name" value="MFS_trans_sf"/>
</dbReference>
<feature type="transmembrane region" description="Helical" evidence="7">
    <location>
        <begin position="296"/>
        <end position="317"/>
    </location>
</feature>
<feature type="transmembrane region" description="Helical" evidence="7">
    <location>
        <begin position="51"/>
        <end position="73"/>
    </location>
</feature>
<evidence type="ECO:0000256" key="3">
    <source>
        <dbReference type="ARBA" id="ARBA00022475"/>
    </source>
</evidence>
<evidence type="ECO:0000256" key="1">
    <source>
        <dbReference type="ARBA" id="ARBA00004651"/>
    </source>
</evidence>
<dbReference type="Gene3D" id="1.20.1250.20">
    <property type="entry name" value="MFS general substrate transporter like domains"/>
    <property type="match status" value="1"/>
</dbReference>
<reference evidence="8 9" key="1">
    <citation type="submission" date="2024-10" db="EMBL/GenBank/DDBJ databases">
        <title>The Natural Products Discovery Center: Release of the First 8490 Sequenced Strains for Exploring Actinobacteria Biosynthetic Diversity.</title>
        <authorList>
            <person name="Kalkreuter E."/>
            <person name="Kautsar S.A."/>
            <person name="Yang D."/>
            <person name="Bader C.D."/>
            <person name="Teijaro C.N."/>
            <person name="Fluegel L."/>
            <person name="Davis C.M."/>
            <person name="Simpson J.R."/>
            <person name="Lauterbach L."/>
            <person name="Steele A.D."/>
            <person name="Gui C."/>
            <person name="Meng S."/>
            <person name="Li G."/>
            <person name="Viehrig K."/>
            <person name="Ye F."/>
            <person name="Su P."/>
            <person name="Kiefer A.F."/>
            <person name="Nichols A."/>
            <person name="Cepeda A.J."/>
            <person name="Yan W."/>
            <person name="Fan B."/>
            <person name="Jiang Y."/>
            <person name="Adhikari A."/>
            <person name="Zheng C.-J."/>
            <person name="Schuster L."/>
            <person name="Cowan T.M."/>
            <person name="Smanski M.J."/>
            <person name="Chevrette M.G."/>
            <person name="De Carvalho L.P.S."/>
            <person name="Shen B."/>
        </authorList>
    </citation>
    <scope>NUCLEOTIDE SEQUENCE [LARGE SCALE GENOMIC DNA]</scope>
    <source>
        <strain evidence="8 9">NPDC053399</strain>
    </source>
</reference>
<keyword evidence="3" id="KW-1003">Cell membrane</keyword>
<dbReference type="PANTHER" id="PTHR23513">
    <property type="entry name" value="INTEGRAL MEMBRANE EFFLUX PROTEIN-RELATED"/>
    <property type="match status" value="1"/>
</dbReference>
<dbReference type="EMBL" id="JBITYG010000004">
    <property type="protein sequence ID" value="MFI9101796.1"/>
    <property type="molecule type" value="Genomic_DNA"/>
</dbReference>
<feature type="transmembrane region" description="Helical" evidence="7">
    <location>
        <begin position="416"/>
        <end position="435"/>
    </location>
</feature>
<name>A0ABW8C5T9_9ACTN</name>
<keyword evidence="9" id="KW-1185">Reference proteome</keyword>
<sequence length="458" mass="47723">MCAACGIPTHISEPEATAPAAELAAPSGAAPPPANTSRRFAALRNRDCRPYLLGSMLAMMADNIEHVITYWVLWQTFHSPVLTGFQVISHWVPFLLLSMWFGSLADRYDCRRVIQVAQVVFMGVSAAWGILFLTGSLHMWEACVLLVLHGLAGSLWGPGEQLMLHDFVGPSELPSAVRLNATFRSLGVLFGPVIGSALLLGLGPTAGIFANIAFYLPLTFFLFRTKFTGHTRDRHSRPRVGAIESLRVLREVGSNPTLVSMIILAGLGSFFVGSSMQSSMPIFAHDLGAGAVGTAYGVLLFANGAGGVIGGIVLEATGWVRPHVAAAVLSTALYGVTSILFALTTSYPLALALLLIGGVANLASMSIGQTVVQLLAPAADRGRVLGVYGMSANGLRAGSGFTVGILGAAIGVRTSLAYSATALCLGTAAAGLHALRGARATGGSGTVRADRRETAPGP</sequence>
<evidence type="ECO:0000256" key="7">
    <source>
        <dbReference type="SAM" id="Phobius"/>
    </source>
</evidence>
<feature type="transmembrane region" description="Helical" evidence="7">
    <location>
        <begin position="208"/>
        <end position="227"/>
    </location>
</feature>
<feature type="transmembrane region" description="Helical" evidence="7">
    <location>
        <begin position="349"/>
        <end position="372"/>
    </location>
</feature>
<keyword evidence="4 7" id="KW-0812">Transmembrane</keyword>
<gene>
    <name evidence="8" type="ORF">ACIGXA_14855</name>
</gene>
<evidence type="ECO:0000313" key="9">
    <source>
        <dbReference type="Proteomes" id="UP001614394"/>
    </source>
</evidence>
<evidence type="ECO:0000313" key="8">
    <source>
        <dbReference type="EMBL" id="MFI9101796.1"/>
    </source>
</evidence>
<keyword evidence="6 7" id="KW-0472">Membrane</keyword>
<dbReference type="Pfam" id="PF05977">
    <property type="entry name" value="MFS_3"/>
    <property type="match status" value="1"/>
</dbReference>
<comment type="subcellular location">
    <subcellularLocation>
        <location evidence="1">Cell membrane</location>
        <topology evidence="1">Multi-pass membrane protein</topology>
    </subcellularLocation>
</comment>
<dbReference type="CDD" id="cd06173">
    <property type="entry name" value="MFS_MefA_like"/>
    <property type="match status" value="1"/>
</dbReference>
<feature type="transmembrane region" description="Helical" evidence="7">
    <location>
        <begin position="113"/>
        <end position="133"/>
    </location>
</feature>
<accession>A0ABW8C5T9</accession>